<dbReference type="EMBL" id="JAFNEN010000158">
    <property type="protein sequence ID" value="KAG8191497.1"/>
    <property type="molecule type" value="Genomic_DNA"/>
</dbReference>
<dbReference type="AlphaFoldDB" id="A0AAV6V4U0"/>
<proteinExistence type="predicted"/>
<keyword evidence="2" id="KW-1185">Reference proteome</keyword>
<evidence type="ECO:0000313" key="2">
    <source>
        <dbReference type="Proteomes" id="UP000827092"/>
    </source>
</evidence>
<gene>
    <name evidence="1" type="ORF">JTE90_019561</name>
</gene>
<evidence type="ECO:0000313" key="1">
    <source>
        <dbReference type="EMBL" id="KAG8191497.1"/>
    </source>
</evidence>
<organism evidence="1 2">
    <name type="scientific">Oedothorax gibbosus</name>
    <dbReference type="NCBI Taxonomy" id="931172"/>
    <lineage>
        <taxon>Eukaryota</taxon>
        <taxon>Metazoa</taxon>
        <taxon>Ecdysozoa</taxon>
        <taxon>Arthropoda</taxon>
        <taxon>Chelicerata</taxon>
        <taxon>Arachnida</taxon>
        <taxon>Araneae</taxon>
        <taxon>Araneomorphae</taxon>
        <taxon>Entelegynae</taxon>
        <taxon>Araneoidea</taxon>
        <taxon>Linyphiidae</taxon>
        <taxon>Erigoninae</taxon>
        <taxon>Oedothorax</taxon>
    </lineage>
</organism>
<comment type="caution">
    <text evidence="1">The sequence shown here is derived from an EMBL/GenBank/DDBJ whole genome shotgun (WGS) entry which is preliminary data.</text>
</comment>
<dbReference type="Proteomes" id="UP000827092">
    <property type="component" value="Unassembled WGS sequence"/>
</dbReference>
<sequence length="88" mass="10112">MLKKKIKKDWNLCFLQDPAITLTLTTAEDCPQLMTDAFATLKTANFCLTAQVHWEVSHDDICNARNHAPWNIIEDPTRHATVHATCFW</sequence>
<accession>A0AAV6V4U0</accession>
<name>A0AAV6V4U0_9ARAC</name>
<reference evidence="1 2" key="1">
    <citation type="journal article" date="2022" name="Nat. Ecol. Evol.">
        <title>A masculinizing supergene underlies an exaggerated male reproductive morph in a spider.</title>
        <authorList>
            <person name="Hendrickx F."/>
            <person name="De Corte Z."/>
            <person name="Sonet G."/>
            <person name="Van Belleghem S.M."/>
            <person name="Kostlbacher S."/>
            <person name="Vangestel C."/>
        </authorList>
    </citation>
    <scope>NUCLEOTIDE SEQUENCE [LARGE SCALE GENOMIC DNA]</scope>
    <source>
        <strain evidence="1">W744_W776</strain>
    </source>
</reference>
<protein>
    <submittedName>
        <fullName evidence="1">Uncharacterized protein</fullName>
    </submittedName>
</protein>